<reference evidence="2" key="1">
    <citation type="journal article" date="2023" name="Genome Biol. Evol.">
        <title>Long-read-based Genome Assembly of Drosophila gunungcola Reveals Fewer Chemosensory Genes in Flower-breeding Species.</title>
        <authorList>
            <person name="Negi A."/>
            <person name="Liao B.Y."/>
            <person name="Yeh S.D."/>
        </authorList>
    </citation>
    <scope>NUCLEOTIDE SEQUENCE</scope>
    <source>
        <strain evidence="2">Sukarami</strain>
    </source>
</reference>
<keyword evidence="1" id="KW-0472">Membrane</keyword>
<evidence type="ECO:0000313" key="3">
    <source>
        <dbReference type="Proteomes" id="UP001059596"/>
    </source>
</evidence>
<feature type="transmembrane region" description="Helical" evidence="1">
    <location>
        <begin position="20"/>
        <end position="43"/>
    </location>
</feature>
<dbReference type="Pfam" id="PF15883">
    <property type="entry name" value="DUF4736"/>
    <property type="match status" value="1"/>
</dbReference>
<dbReference type="EMBL" id="JAMKOV010000003">
    <property type="protein sequence ID" value="KAI8040973.1"/>
    <property type="molecule type" value="Genomic_DNA"/>
</dbReference>
<evidence type="ECO:0000256" key="1">
    <source>
        <dbReference type="SAM" id="Phobius"/>
    </source>
</evidence>
<evidence type="ECO:0000313" key="2">
    <source>
        <dbReference type="EMBL" id="KAI8040973.1"/>
    </source>
</evidence>
<dbReference type="Proteomes" id="UP001059596">
    <property type="component" value="Unassembled WGS sequence"/>
</dbReference>
<organism evidence="2 3">
    <name type="scientific">Drosophila gunungcola</name>
    <name type="common">fruit fly</name>
    <dbReference type="NCBI Taxonomy" id="103775"/>
    <lineage>
        <taxon>Eukaryota</taxon>
        <taxon>Metazoa</taxon>
        <taxon>Ecdysozoa</taxon>
        <taxon>Arthropoda</taxon>
        <taxon>Hexapoda</taxon>
        <taxon>Insecta</taxon>
        <taxon>Pterygota</taxon>
        <taxon>Neoptera</taxon>
        <taxon>Endopterygota</taxon>
        <taxon>Diptera</taxon>
        <taxon>Brachycera</taxon>
        <taxon>Muscomorpha</taxon>
        <taxon>Ephydroidea</taxon>
        <taxon>Drosophilidae</taxon>
        <taxon>Drosophila</taxon>
        <taxon>Sophophora</taxon>
    </lineage>
</organism>
<keyword evidence="1" id="KW-1133">Transmembrane helix</keyword>
<protein>
    <submittedName>
        <fullName evidence="2">Uncharacterized protein</fullName>
    </submittedName>
</protein>
<sequence length="202" mass="23969">MVVLDMIYARLNLWLRRRYLRMIIPFVIFSLVTLVPDMSFLFFQCDLIFWRDLVVEILGDCFLLPAIMIGISVVVKSLVVATLVAGHFFPHQWLQSRLERHSRQKFSNFTVRRLLFQLELAKRRLPKPRVHLDLTDVMTQQNYEQKSSNFSGEQRYFVLEEEEQALRRDGYGRINLRVTNQVLQQLLSPLEKEPSASQWPKQ</sequence>
<keyword evidence="1" id="KW-0812">Transmembrane</keyword>
<name>A0A9P9YQM0_9MUSC</name>
<dbReference type="AlphaFoldDB" id="A0A9P9YQM0"/>
<dbReference type="InterPro" id="IPR031754">
    <property type="entry name" value="DUF4736"/>
</dbReference>
<gene>
    <name evidence="2" type="ORF">M5D96_005222</name>
</gene>
<accession>A0A9P9YQM0</accession>
<proteinExistence type="predicted"/>
<feature type="transmembrane region" description="Helical" evidence="1">
    <location>
        <begin position="63"/>
        <end position="89"/>
    </location>
</feature>
<keyword evidence="3" id="KW-1185">Reference proteome</keyword>
<comment type="caution">
    <text evidence="2">The sequence shown here is derived from an EMBL/GenBank/DDBJ whole genome shotgun (WGS) entry which is preliminary data.</text>
</comment>